<keyword evidence="5" id="KW-1185">Reference proteome</keyword>
<dbReference type="PROSITE" id="PS50053">
    <property type="entry name" value="UBIQUITIN_2"/>
    <property type="match status" value="1"/>
</dbReference>
<dbReference type="EMBL" id="CAKOAT010076155">
    <property type="protein sequence ID" value="CAH8313030.1"/>
    <property type="molecule type" value="Genomic_DNA"/>
</dbReference>
<feature type="domain" description="SURP motif" evidence="3">
    <location>
        <begin position="652"/>
        <end position="694"/>
    </location>
</feature>
<dbReference type="InterPro" id="IPR000061">
    <property type="entry name" value="Surp"/>
</dbReference>
<evidence type="ECO:0008006" key="6">
    <source>
        <dbReference type="Google" id="ProtNLM"/>
    </source>
</evidence>
<dbReference type="GO" id="GO:0006397">
    <property type="term" value="P:mRNA processing"/>
    <property type="evidence" value="ECO:0007669"/>
    <property type="project" value="UniProtKB-KW"/>
</dbReference>
<dbReference type="Gene3D" id="3.10.20.90">
    <property type="entry name" value="Phosphatidylinositol 3-kinase Catalytic Subunit, Chain A, domain 1"/>
    <property type="match status" value="1"/>
</dbReference>
<dbReference type="Pfam" id="PF01805">
    <property type="entry name" value="Surp"/>
    <property type="match status" value="4"/>
</dbReference>
<evidence type="ECO:0000313" key="4">
    <source>
        <dbReference type="EMBL" id="CAH8313030.1"/>
    </source>
</evidence>
<dbReference type="Proteomes" id="UP001642260">
    <property type="component" value="Unassembled WGS sequence"/>
</dbReference>
<gene>
    <name evidence="4" type="ORF">ERUC_LOCUS6454</name>
</gene>
<feature type="domain" description="SURP motif" evidence="3">
    <location>
        <begin position="127"/>
        <end position="168"/>
    </location>
</feature>
<feature type="domain" description="SURP motif" evidence="3">
    <location>
        <begin position="298"/>
        <end position="341"/>
    </location>
</feature>
<evidence type="ECO:0000256" key="1">
    <source>
        <dbReference type="ARBA" id="ARBA00022664"/>
    </source>
</evidence>
<organism evidence="4 5">
    <name type="scientific">Eruca vesicaria subsp. sativa</name>
    <name type="common">Garden rocket</name>
    <name type="synonym">Eruca sativa</name>
    <dbReference type="NCBI Taxonomy" id="29727"/>
    <lineage>
        <taxon>Eukaryota</taxon>
        <taxon>Viridiplantae</taxon>
        <taxon>Streptophyta</taxon>
        <taxon>Embryophyta</taxon>
        <taxon>Tracheophyta</taxon>
        <taxon>Spermatophyta</taxon>
        <taxon>Magnoliopsida</taxon>
        <taxon>eudicotyledons</taxon>
        <taxon>Gunneridae</taxon>
        <taxon>Pentapetalae</taxon>
        <taxon>rosids</taxon>
        <taxon>malvids</taxon>
        <taxon>Brassicales</taxon>
        <taxon>Brassicaceae</taxon>
        <taxon>Brassiceae</taxon>
        <taxon>Eruca</taxon>
    </lineage>
</organism>
<reference evidence="4 5" key="1">
    <citation type="submission" date="2022-03" db="EMBL/GenBank/DDBJ databases">
        <authorList>
            <person name="Macdonald S."/>
            <person name="Ahmed S."/>
            <person name="Newling K."/>
        </authorList>
    </citation>
    <scope>NUCLEOTIDE SEQUENCE [LARGE SCALE GENOMIC DNA]</scope>
</reference>
<feature type="domain" description="SURP motif" evidence="3">
    <location>
        <begin position="489"/>
        <end position="530"/>
    </location>
</feature>
<dbReference type="SUPFAM" id="SSF109905">
    <property type="entry name" value="Surp module (SWAP domain)"/>
    <property type="match status" value="4"/>
</dbReference>
<dbReference type="PROSITE" id="PS50128">
    <property type="entry name" value="SURP"/>
    <property type="match status" value="5"/>
</dbReference>
<proteinExistence type="predicted"/>
<feature type="domain" description="Ubiquitin-like" evidence="2">
    <location>
        <begin position="793"/>
        <end position="865"/>
    </location>
</feature>
<evidence type="ECO:0000259" key="3">
    <source>
        <dbReference type="PROSITE" id="PS50128"/>
    </source>
</evidence>
<dbReference type="Gene3D" id="1.10.10.790">
    <property type="entry name" value="Surp module"/>
    <property type="match status" value="5"/>
</dbReference>
<accession>A0ABC8J451</accession>
<dbReference type="PANTHER" id="PTHR15316">
    <property type="entry name" value="SPLICEOSOME ASSOCIATED PROTEIN 114/SWAP SPLICING FACTOR-RELATED"/>
    <property type="match status" value="1"/>
</dbReference>
<feature type="domain" description="SURP motif" evidence="3">
    <location>
        <begin position="12"/>
        <end position="71"/>
    </location>
</feature>
<keyword evidence="1" id="KW-0507">mRNA processing</keyword>
<dbReference type="InterPro" id="IPR035967">
    <property type="entry name" value="SWAP/Surp_sf"/>
</dbReference>
<dbReference type="AlphaFoldDB" id="A0ABC8J451"/>
<dbReference type="InterPro" id="IPR029071">
    <property type="entry name" value="Ubiquitin-like_domsf"/>
</dbReference>
<dbReference type="PANTHER" id="PTHR15316:SF1">
    <property type="entry name" value="SPLICING FACTOR 3A SUBUNIT 1"/>
    <property type="match status" value="1"/>
</dbReference>
<dbReference type="SMART" id="SM00648">
    <property type="entry name" value="SWAP"/>
    <property type="match status" value="5"/>
</dbReference>
<dbReference type="InterPro" id="IPR000626">
    <property type="entry name" value="Ubiquitin-like_dom"/>
</dbReference>
<evidence type="ECO:0000259" key="2">
    <source>
        <dbReference type="PROSITE" id="PS50053"/>
    </source>
</evidence>
<sequence>MSPSPPPEILVVIEVTARSVAQVGLEFEKVILEINHRIEYSPFKPPGDKIVLEVERSGFLKSADHPYHEFYRKKRDAYLAQCQAGMIHFRAPMFYDVKPPPNRDDPPPPPLFKNHPPEGITLVELGLIKVTAQFVARYGKEFWNALIDMYMFPHFRFLKCSDENFSYYQGLVVMYQRVLSPLHVGLDTDEALGEFFRYLQLEKLHENVGDLHALVYGLDCMDNDAFPHVVPSFSLCMFHAGLDEGYFQPECVVDAGLDEDYFQPECVVDAEAEAEAEADDTIPAYMFPVRIPLKELGIIKLTALFVARYGKNFLRALMMREVLNPHFDFLFFRWDSWPHYPSMEPAEIWSHVFNVTVYAYSNVIMPSKLANNVDYHWEDVVGYFFQSLQLEKLEEGVKAAMIDLHAFVAGVDYLAHIHEPYYSGIMSPPQRLSALIKNLQPTLQTHPGILVLLPMGRKTSDYPPLSSKSQCDLLENAFSPGIRPDELGVIKLTAQFVTMYGMSFLEALMKIAPTTEIDFLNLTHIRRKLFLGFVDVYYCILKTSTKVVKSGDHMAKAIELFFRCLQLNKVKNGVGTSVMELYAFMSGLEYFTCMDVTGYSAIMAGPERRSVMMNRLTQMDTGGGGLESLTLRTPLSFPSTFDGSVSPLEIGIIKLTAVFVARYGVRICKGLMKKVDMRPVLKFMEPSDECFHLYKVAVDAYSKVVNDSDDVDTETVVERYFQCLEMKDDLGDLYGFLEGIDLFAQMEDEKFSKEMGNHLVVHLYQYDETISLEPGRQKVDESASTLLEGTSRIKVCVPTVDGRKVIEIIVESWLLEKVASLKEKIAKMIQMQANELKLRRKSGRVLKEDKSLAHNDVEAGEILTLTWRISRWN</sequence>
<comment type="caution">
    <text evidence="4">The sequence shown here is derived from an EMBL/GenBank/DDBJ whole genome shotgun (WGS) entry which is preliminary data.</text>
</comment>
<dbReference type="InterPro" id="IPR045146">
    <property type="entry name" value="SF3A1"/>
</dbReference>
<protein>
    <recommendedName>
        <fullName evidence="6">Ubiquitin-like domain-containing protein</fullName>
    </recommendedName>
</protein>
<name>A0ABC8J451_ERUVS</name>
<evidence type="ECO:0000313" key="5">
    <source>
        <dbReference type="Proteomes" id="UP001642260"/>
    </source>
</evidence>
<dbReference type="SUPFAM" id="SSF54236">
    <property type="entry name" value="Ubiquitin-like"/>
    <property type="match status" value="1"/>
</dbReference>